<dbReference type="EMBL" id="BMKU01000006">
    <property type="protein sequence ID" value="GGG99676.1"/>
    <property type="molecule type" value="Genomic_DNA"/>
</dbReference>
<gene>
    <name evidence="2" type="ORF">GCM10011577_24030</name>
</gene>
<reference evidence="3" key="1">
    <citation type="journal article" date="2019" name="Int. J. Syst. Evol. Microbiol.">
        <title>The Global Catalogue of Microorganisms (GCM) 10K type strain sequencing project: providing services to taxonomists for standard genome sequencing and annotation.</title>
        <authorList>
            <consortium name="The Broad Institute Genomics Platform"/>
            <consortium name="The Broad Institute Genome Sequencing Center for Infectious Disease"/>
            <person name="Wu L."/>
            <person name="Ma J."/>
        </authorList>
    </citation>
    <scope>NUCLEOTIDE SEQUENCE [LARGE SCALE GENOMIC DNA]</scope>
    <source>
        <strain evidence="3">CGMCC 1.1927</strain>
    </source>
</reference>
<name>A0ABQ1XPW6_9MICC</name>
<proteinExistence type="predicted"/>
<evidence type="ECO:0000256" key="1">
    <source>
        <dbReference type="SAM" id="Phobius"/>
    </source>
</evidence>
<keyword evidence="1" id="KW-0472">Membrane</keyword>
<feature type="transmembrane region" description="Helical" evidence="1">
    <location>
        <begin position="16"/>
        <end position="36"/>
    </location>
</feature>
<organism evidence="2 3">
    <name type="scientific">Pseudarthrobacter polychromogenes</name>
    <dbReference type="NCBI Taxonomy" id="1676"/>
    <lineage>
        <taxon>Bacteria</taxon>
        <taxon>Bacillati</taxon>
        <taxon>Actinomycetota</taxon>
        <taxon>Actinomycetes</taxon>
        <taxon>Micrococcales</taxon>
        <taxon>Micrococcaceae</taxon>
        <taxon>Pseudarthrobacter</taxon>
    </lineage>
</organism>
<comment type="caution">
    <text evidence="2">The sequence shown here is derived from an EMBL/GenBank/DDBJ whole genome shotgun (WGS) entry which is preliminary data.</text>
</comment>
<dbReference type="Proteomes" id="UP000596938">
    <property type="component" value="Unassembled WGS sequence"/>
</dbReference>
<protein>
    <submittedName>
        <fullName evidence="2">Uncharacterized protein</fullName>
    </submittedName>
</protein>
<evidence type="ECO:0000313" key="3">
    <source>
        <dbReference type="Proteomes" id="UP000596938"/>
    </source>
</evidence>
<accession>A0ABQ1XPW6</accession>
<evidence type="ECO:0000313" key="2">
    <source>
        <dbReference type="EMBL" id="GGG99676.1"/>
    </source>
</evidence>
<keyword evidence="3" id="KW-1185">Reference proteome</keyword>
<sequence length="140" mass="15795">MGDNERLGQSRRFRRWVIAAVVVLLPALFLTHVALFNRWYLSPGNAVEAFEYQPNLPVTNARDVTSEVCSAQVSCRAAIVADEIAVYQFWTRGAAQEYARTLGEDGYQSDWLVLRYEDAGKMTNSDMSYGSLIDAMWTSD</sequence>
<dbReference type="RefSeq" id="WP_188811293.1">
    <property type="nucleotide sequence ID" value="NZ_BAAAWV010000001.1"/>
</dbReference>
<keyword evidence="1" id="KW-0812">Transmembrane</keyword>
<keyword evidence="1" id="KW-1133">Transmembrane helix</keyword>